<evidence type="ECO:0008006" key="3">
    <source>
        <dbReference type="Google" id="ProtNLM"/>
    </source>
</evidence>
<evidence type="ECO:0000313" key="2">
    <source>
        <dbReference type="Proteomes" id="UP000765509"/>
    </source>
</evidence>
<accession>A0A9Q3PVY2</accession>
<gene>
    <name evidence="1" type="ORF">O181_115136</name>
</gene>
<dbReference type="EMBL" id="AVOT02096214">
    <property type="protein sequence ID" value="MBW0575421.1"/>
    <property type="molecule type" value="Genomic_DNA"/>
</dbReference>
<dbReference type="OrthoDB" id="2506366at2759"/>
<name>A0A9Q3PVY2_9BASI</name>
<dbReference type="Gene3D" id="2.40.70.10">
    <property type="entry name" value="Acid Proteases"/>
    <property type="match status" value="1"/>
</dbReference>
<sequence length="147" mass="16485">MLRDYDTPILHYAYPLEFTELSIGREEYPTMALGDTGSEINMIPEEIAIKASLTSQKLNMNLIGIGGHTKSLVGLSEFTPITMIKGEEKEINLFIAKGAVHTLLIRPFLEDNSVKLEFSHKQGEIFSYSEEYGQRLCLKICNPQAMG</sequence>
<comment type="caution">
    <text evidence="1">The sequence shown here is derived from an EMBL/GenBank/DDBJ whole genome shotgun (WGS) entry which is preliminary data.</text>
</comment>
<reference evidence="1" key="1">
    <citation type="submission" date="2021-03" db="EMBL/GenBank/DDBJ databases">
        <title>Draft genome sequence of rust myrtle Austropuccinia psidii MF-1, a brazilian biotype.</title>
        <authorList>
            <person name="Quecine M.C."/>
            <person name="Pachon D.M.R."/>
            <person name="Bonatelli M.L."/>
            <person name="Correr F.H."/>
            <person name="Franceschini L.M."/>
            <person name="Leite T.F."/>
            <person name="Margarido G.R.A."/>
            <person name="Almeida C.A."/>
            <person name="Ferrarezi J.A."/>
            <person name="Labate C.A."/>
        </authorList>
    </citation>
    <scope>NUCLEOTIDE SEQUENCE</scope>
    <source>
        <strain evidence="1">MF-1</strain>
    </source>
</reference>
<keyword evidence="2" id="KW-1185">Reference proteome</keyword>
<proteinExistence type="predicted"/>
<evidence type="ECO:0000313" key="1">
    <source>
        <dbReference type="EMBL" id="MBW0575421.1"/>
    </source>
</evidence>
<protein>
    <recommendedName>
        <fullName evidence="3">Peptidase A2 domain-containing protein</fullName>
    </recommendedName>
</protein>
<dbReference type="AlphaFoldDB" id="A0A9Q3PVY2"/>
<dbReference type="InterPro" id="IPR021109">
    <property type="entry name" value="Peptidase_aspartic_dom_sf"/>
</dbReference>
<dbReference type="Proteomes" id="UP000765509">
    <property type="component" value="Unassembled WGS sequence"/>
</dbReference>
<dbReference type="CDD" id="cd00303">
    <property type="entry name" value="retropepsin_like"/>
    <property type="match status" value="1"/>
</dbReference>
<organism evidence="1 2">
    <name type="scientific">Austropuccinia psidii MF-1</name>
    <dbReference type="NCBI Taxonomy" id="1389203"/>
    <lineage>
        <taxon>Eukaryota</taxon>
        <taxon>Fungi</taxon>
        <taxon>Dikarya</taxon>
        <taxon>Basidiomycota</taxon>
        <taxon>Pucciniomycotina</taxon>
        <taxon>Pucciniomycetes</taxon>
        <taxon>Pucciniales</taxon>
        <taxon>Sphaerophragmiaceae</taxon>
        <taxon>Austropuccinia</taxon>
    </lineage>
</organism>